<dbReference type="EMBL" id="CADIKL010000032">
    <property type="protein sequence ID" value="CAB3800442.1"/>
    <property type="molecule type" value="Genomic_DNA"/>
</dbReference>
<dbReference type="CDD" id="cd04730">
    <property type="entry name" value="NPD_like"/>
    <property type="match status" value="1"/>
</dbReference>
<evidence type="ECO:0000313" key="5">
    <source>
        <dbReference type="Proteomes" id="UP000494119"/>
    </source>
</evidence>
<keyword evidence="1" id="KW-0285">Flavoprotein</keyword>
<evidence type="ECO:0000313" key="4">
    <source>
        <dbReference type="EMBL" id="CAB3800442.1"/>
    </source>
</evidence>
<dbReference type="Gene3D" id="3.20.20.70">
    <property type="entry name" value="Aldolase class I"/>
    <property type="match status" value="1"/>
</dbReference>
<protein>
    <submittedName>
        <fullName evidence="4">Uncharacterized protein</fullName>
    </submittedName>
</protein>
<keyword evidence="3" id="KW-0560">Oxidoreductase</keyword>
<dbReference type="PANTHER" id="PTHR32332">
    <property type="entry name" value="2-NITROPROPANE DIOXYGENASE"/>
    <property type="match status" value="1"/>
</dbReference>
<dbReference type="PANTHER" id="PTHR32332:SF18">
    <property type="entry name" value="2-NITROPROPANE DIOXYGENASE"/>
    <property type="match status" value="1"/>
</dbReference>
<accession>A0A6J5GGP6</accession>
<gene>
    <name evidence="4" type="ORF">LMG28688_05147</name>
</gene>
<dbReference type="InterPro" id="IPR013785">
    <property type="entry name" value="Aldolase_TIM"/>
</dbReference>
<dbReference type="SUPFAM" id="SSF51412">
    <property type="entry name" value="Inosine monophosphate dehydrogenase (IMPDH)"/>
    <property type="match status" value="1"/>
</dbReference>
<dbReference type="RefSeq" id="WP_129561952.1">
    <property type="nucleotide sequence ID" value="NZ_CADIKL010000032.1"/>
</dbReference>
<reference evidence="4 5" key="1">
    <citation type="submission" date="2020-04" db="EMBL/GenBank/DDBJ databases">
        <authorList>
            <person name="De Canck E."/>
        </authorList>
    </citation>
    <scope>NUCLEOTIDE SEQUENCE [LARGE SCALE GENOMIC DNA]</scope>
    <source>
        <strain evidence="4 5">LMG 28688</strain>
    </source>
</reference>
<dbReference type="InterPro" id="IPR004136">
    <property type="entry name" value="NMO"/>
</dbReference>
<dbReference type="Proteomes" id="UP000494119">
    <property type="component" value="Unassembled WGS sequence"/>
</dbReference>
<evidence type="ECO:0000256" key="3">
    <source>
        <dbReference type="ARBA" id="ARBA00023002"/>
    </source>
</evidence>
<keyword evidence="5" id="KW-1185">Reference proteome</keyword>
<organism evidence="4 5">
    <name type="scientific">Paraburkholderia caffeinitolerans</name>
    <dbReference type="NCBI Taxonomy" id="1723730"/>
    <lineage>
        <taxon>Bacteria</taxon>
        <taxon>Pseudomonadati</taxon>
        <taxon>Pseudomonadota</taxon>
        <taxon>Betaproteobacteria</taxon>
        <taxon>Burkholderiales</taxon>
        <taxon>Burkholderiaceae</taxon>
        <taxon>Paraburkholderia</taxon>
    </lineage>
</organism>
<keyword evidence="2" id="KW-0288">FMN</keyword>
<name>A0A6J5GGP6_9BURK</name>
<evidence type="ECO:0000256" key="1">
    <source>
        <dbReference type="ARBA" id="ARBA00022630"/>
    </source>
</evidence>
<dbReference type="GO" id="GO:0018580">
    <property type="term" value="F:nitronate monooxygenase activity"/>
    <property type="evidence" value="ECO:0007669"/>
    <property type="project" value="InterPro"/>
</dbReference>
<proteinExistence type="predicted"/>
<dbReference type="AlphaFoldDB" id="A0A6J5GGP6"/>
<evidence type="ECO:0000256" key="2">
    <source>
        <dbReference type="ARBA" id="ARBA00022643"/>
    </source>
</evidence>
<dbReference type="Pfam" id="PF03060">
    <property type="entry name" value="NMO"/>
    <property type="match status" value="1"/>
</dbReference>
<sequence>MFPNYSFAPLHIRGRQLLPIVQGGMGVGVSAHRLAGSVAREGALGTIASIDLRHHHPDLVELCRADPRHETLEGANLVALGREIAAARELAQGNGMIAVNVMKAVNAHADYVRAACEHGADAIVMGAGLPLDLPDLTQGVDIALIPILSDARGVSLVLKKWMKKGRLPDAIVLEHPAHAGGHLGVTDIADMDNERFGFERIFEELDGVYASLGITRREVPLIVAGGVNSHEAVRKWLEAGANGVQVGTPFAVTEEGDAHPNFKRVLADAKPEDIVEFVSVTGLPARAVKTPWLDRYLRNESRIRIKIGSKKNACPTGLECLSVCGLRDGIEKFGHFCIDTRLSAALRGDVANGLFFRGREALPFGNAIRSVRDLLELLLTGVTRPQVAQQPALAMS</sequence>